<dbReference type="PROSITE" id="PS50181">
    <property type="entry name" value="FBOX"/>
    <property type="match status" value="1"/>
</dbReference>
<name>A0ABC8VHJ8_9POAL</name>
<keyword evidence="3" id="KW-1185">Reference proteome</keyword>
<reference evidence="2 3" key="2">
    <citation type="submission" date="2024-10" db="EMBL/GenBank/DDBJ databases">
        <authorList>
            <person name="Ryan C."/>
        </authorList>
    </citation>
    <scope>NUCLEOTIDE SEQUENCE [LARGE SCALE GENOMIC DNA]</scope>
</reference>
<dbReference type="Gene3D" id="1.20.1280.50">
    <property type="match status" value="1"/>
</dbReference>
<proteinExistence type="predicted"/>
<dbReference type="InterPro" id="IPR036047">
    <property type="entry name" value="F-box-like_dom_sf"/>
</dbReference>
<dbReference type="SUPFAM" id="SSF81383">
    <property type="entry name" value="F-box domain"/>
    <property type="match status" value="1"/>
</dbReference>
<reference evidence="3" key="1">
    <citation type="submission" date="2024-06" db="EMBL/GenBank/DDBJ databases">
        <authorList>
            <person name="Ryan C."/>
        </authorList>
    </citation>
    <scope>NUCLEOTIDE SEQUENCE [LARGE SCALE GENOMIC DNA]</scope>
</reference>
<evidence type="ECO:0000313" key="3">
    <source>
        <dbReference type="Proteomes" id="UP001497457"/>
    </source>
</evidence>
<dbReference type="InterPro" id="IPR001810">
    <property type="entry name" value="F-box_dom"/>
</dbReference>
<sequence length="402" mass="45679">MLPAAPPAAPPAAQLPLPDELLEDIFLRLDAAEDLARAAVSCASFHRVVSARGFLRRFRSLHPPPVLGFIDSSHGATRFYQAQPPRKSAPAARAFAQAADFTFSFLANPSRWRVRDTRDGRVLLARPAASFDVFDEFVVYDPLHRRHFKIPPIPGDLTAFTAAAGNRSYESYFEPFLAPACREEEESSLRVFCNVMSKTKIVTFVFSLVTGMWQAIASFSIGTHEWKRYGFPIFTRRYCAHGCFYWTDYCLKVMLVLDTPEMKYSLVDLPPESKGKDKSIVEVAEGRLGLLILDDFKFHLYSKDWRSNGADAEEWRHDNVIPLPDRYWSISIYGAAEGYVLLRGIPQDQYNSWKSTEKKPDAQYYTLELKALLFERLCVLKFETCPDYLYASFPPPLSPPSI</sequence>
<dbReference type="AlphaFoldDB" id="A0ABC8VHJ8"/>
<feature type="domain" description="F-box" evidence="1">
    <location>
        <begin position="11"/>
        <end position="61"/>
    </location>
</feature>
<gene>
    <name evidence="2" type="ORF">URODEC1_LOCUS3578</name>
</gene>
<dbReference type="Pfam" id="PF12937">
    <property type="entry name" value="F-box-like"/>
    <property type="match status" value="1"/>
</dbReference>
<evidence type="ECO:0000259" key="1">
    <source>
        <dbReference type="PROSITE" id="PS50181"/>
    </source>
</evidence>
<protein>
    <recommendedName>
        <fullName evidence="1">F-box domain-containing protein</fullName>
    </recommendedName>
</protein>
<dbReference type="PANTHER" id="PTHR31264:SF7">
    <property type="entry name" value="F-BOX DOMAIN CONTAINING PROTEIN, EXPRESSED"/>
    <property type="match status" value="1"/>
</dbReference>
<evidence type="ECO:0000313" key="2">
    <source>
        <dbReference type="EMBL" id="CAL4891039.1"/>
    </source>
</evidence>
<dbReference type="PANTHER" id="PTHR31264">
    <property type="entry name" value="OS07G0554500 PROTEIN-RELATED"/>
    <property type="match status" value="1"/>
</dbReference>
<dbReference type="Proteomes" id="UP001497457">
    <property type="component" value="Chromosome 10rd"/>
</dbReference>
<accession>A0ABC8VHJ8</accession>
<dbReference type="EMBL" id="OZ075120">
    <property type="protein sequence ID" value="CAL4891039.1"/>
    <property type="molecule type" value="Genomic_DNA"/>
</dbReference>
<organism evidence="2 3">
    <name type="scientific">Urochloa decumbens</name>
    <dbReference type="NCBI Taxonomy" id="240449"/>
    <lineage>
        <taxon>Eukaryota</taxon>
        <taxon>Viridiplantae</taxon>
        <taxon>Streptophyta</taxon>
        <taxon>Embryophyta</taxon>
        <taxon>Tracheophyta</taxon>
        <taxon>Spermatophyta</taxon>
        <taxon>Magnoliopsida</taxon>
        <taxon>Liliopsida</taxon>
        <taxon>Poales</taxon>
        <taxon>Poaceae</taxon>
        <taxon>PACMAD clade</taxon>
        <taxon>Panicoideae</taxon>
        <taxon>Panicodae</taxon>
        <taxon>Paniceae</taxon>
        <taxon>Melinidinae</taxon>
        <taxon>Urochloa</taxon>
    </lineage>
</organism>